<evidence type="ECO:0000256" key="2">
    <source>
        <dbReference type="ARBA" id="ARBA00023172"/>
    </source>
</evidence>
<feature type="domain" description="Tyr recombinase" evidence="4">
    <location>
        <begin position="145"/>
        <end position="334"/>
    </location>
</feature>
<comment type="caution">
    <text evidence="5">The sequence shown here is derived from an EMBL/GenBank/DDBJ whole genome shotgun (WGS) entry which is preliminary data.</text>
</comment>
<dbReference type="InterPro" id="IPR013762">
    <property type="entry name" value="Integrase-like_cat_sf"/>
</dbReference>
<keyword evidence="1" id="KW-0238">DNA-binding</keyword>
<evidence type="ECO:0000256" key="3">
    <source>
        <dbReference type="SAM" id="MobiDB-lite"/>
    </source>
</evidence>
<dbReference type="GO" id="GO:0003677">
    <property type="term" value="F:DNA binding"/>
    <property type="evidence" value="ECO:0007669"/>
    <property type="project" value="UniProtKB-KW"/>
</dbReference>
<dbReference type="Proteomes" id="UP000075502">
    <property type="component" value="Unassembled WGS sequence"/>
</dbReference>
<feature type="region of interest" description="Disordered" evidence="3">
    <location>
        <begin position="340"/>
        <end position="380"/>
    </location>
</feature>
<organism evidence="5 6">
    <name type="scientific">Sorangium cellulosum</name>
    <name type="common">Polyangium cellulosum</name>
    <dbReference type="NCBI Taxonomy" id="56"/>
    <lineage>
        <taxon>Bacteria</taxon>
        <taxon>Pseudomonadati</taxon>
        <taxon>Myxococcota</taxon>
        <taxon>Polyangia</taxon>
        <taxon>Polyangiales</taxon>
        <taxon>Polyangiaceae</taxon>
        <taxon>Sorangium</taxon>
    </lineage>
</organism>
<dbReference type="GO" id="GO:0015074">
    <property type="term" value="P:DNA integration"/>
    <property type="evidence" value="ECO:0007669"/>
    <property type="project" value="InterPro"/>
</dbReference>
<proteinExistence type="predicted"/>
<protein>
    <recommendedName>
        <fullName evidence="4">Tyr recombinase domain-containing protein</fullName>
    </recommendedName>
</protein>
<dbReference type="EMBL" id="JEME01003224">
    <property type="protein sequence ID" value="KYG01811.1"/>
    <property type="molecule type" value="Genomic_DNA"/>
</dbReference>
<reference evidence="5 6" key="1">
    <citation type="submission" date="2014-02" db="EMBL/GenBank/DDBJ databases">
        <title>The small core and large imbalanced accessory genome model reveals a collaborative survival strategy of Sorangium cellulosum strains in nature.</title>
        <authorList>
            <person name="Han K."/>
            <person name="Peng R."/>
            <person name="Blom J."/>
            <person name="Li Y.-Z."/>
        </authorList>
    </citation>
    <scope>NUCLEOTIDE SEQUENCE [LARGE SCALE GENOMIC DNA]</scope>
    <source>
        <strain evidence="5 6">So0007-03</strain>
    </source>
</reference>
<dbReference type="Gene3D" id="1.10.150.130">
    <property type="match status" value="1"/>
</dbReference>
<dbReference type="GO" id="GO:0006310">
    <property type="term" value="P:DNA recombination"/>
    <property type="evidence" value="ECO:0007669"/>
    <property type="project" value="UniProtKB-KW"/>
</dbReference>
<gene>
    <name evidence="5" type="ORF">BE21_55965</name>
</gene>
<dbReference type="InterPro" id="IPR010998">
    <property type="entry name" value="Integrase_recombinase_N"/>
</dbReference>
<dbReference type="PANTHER" id="PTHR30349">
    <property type="entry name" value="PHAGE INTEGRASE-RELATED"/>
    <property type="match status" value="1"/>
</dbReference>
<dbReference type="CDD" id="cd01189">
    <property type="entry name" value="INT_ICEBs1_C_like"/>
    <property type="match status" value="1"/>
</dbReference>
<dbReference type="AlphaFoldDB" id="A0A150TAW0"/>
<evidence type="ECO:0000313" key="6">
    <source>
        <dbReference type="Proteomes" id="UP000075502"/>
    </source>
</evidence>
<feature type="region of interest" description="Disordered" evidence="3">
    <location>
        <begin position="1"/>
        <end position="31"/>
    </location>
</feature>
<evidence type="ECO:0000256" key="1">
    <source>
        <dbReference type="ARBA" id="ARBA00023125"/>
    </source>
</evidence>
<feature type="region of interest" description="Disordered" evidence="3">
    <location>
        <begin position="393"/>
        <end position="425"/>
    </location>
</feature>
<evidence type="ECO:0000313" key="5">
    <source>
        <dbReference type="EMBL" id="KYG01811.1"/>
    </source>
</evidence>
<feature type="compositionally biased region" description="Basic and acidic residues" evidence="3">
    <location>
        <begin position="1"/>
        <end position="20"/>
    </location>
</feature>
<dbReference type="Gene3D" id="1.10.443.10">
    <property type="entry name" value="Intergrase catalytic core"/>
    <property type="match status" value="1"/>
</dbReference>
<dbReference type="InterPro" id="IPR050090">
    <property type="entry name" value="Tyrosine_recombinase_XerCD"/>
</dbReference>
<dbReference type="Pfam" id="PF00589">
    <property type="entry name" value="Phage_integrase"/>
    <property type="match status" value="1"/>
</dbReference>
<dbReference type="PROSITE" id="PS51898">
    <property type="entry name" value="TYR_RECOMBINASE"/>
    <property type="match status" value="1"/>
</dbReference>
<dbReference type="InterPro" id="IPR002104">
    <property type="entry name" value="Integrase_catalytic"/>
</dbReference>
<feature type="compositionally biased region" description="Polar residues" evidence="3">
    <location>
        <begin position="355"/>
        <end position="372"/>
    </location>
</feature>
<keyword evidence="2" id="KW-0233">DNA recombination</keyword>
<sequence>MAREKAKYWSENARGLEQKPKRGGNTSAASPGETVSEYFARWNAARDVRGLVSIHKEASTFRIHIEPIIGTKPIASITRADIEAVVEAMDAKVAAGSHSWQTMQRAWVIATKMFKDTLRSKIAALRVRGDNPCADVAGPDRGVERAKSYLYPSEFLALMNSDRVPLHWRRMIALAVYLYVRAGELEALRWSDVDLDHGVINVNRGMDRLRAREKSTKGKLARRFALEENLLPLLRAMKAKADPDAPVIRMVCGQSLARILRRYLKFAGVTRPELFADDETRKPITFHDLRATGITWMAIRGDDPIKIMRRAGHADFATTQRYVREAEQLAGRFEPVFPPLPASLLGDGDHDDPSGNRQDGAETSENQANTSPRLGDVDRPDVRLVHVDAELHLDHDGHRGPPLLGDQQHDDGIRPAVGGQDLGEVGGLDARLREGRDRLAERVVQHLGGQRRPVLEQLHQGFMGD</sequence>
<accession>A0A150TAW0</accession>
<name>A0A150TAW0_SORCE</name>
<dbReference type="SUPFAM" id="SSF56349">
    <property type="entry name" value="DNA breaking-rejoining enzymes"/>
    <property type="match status" value="1"/>
</dbReference>
<dbReference type="InterPro" id="IPR011010">
    <property type="entry name" value="DNA_brk_join_enz"/>
</dbReference>
<evidence type="ECO:0000259" key="4">
    <source>
        <dbReference type="PROSITE" id="PS51898"/>
    </source>
</evidence>